<reference evidence="2" key="1">
    <citation type="journal article" date="2020" name="Stud. Mycol.">
        <title>101 Dothideomycetes genomes: a test case for predicting lifestyles and emergence of pathogens.</title>
        <authorList>
            <person name="Haridas S."/>
            <person name="Albert R."/>
            <person name="Binder M."/>
            <person name="Bloem J."/>
            <person name="Labutti K."/>
            <person name="Salamov A."/>
            <person name="Andreopoulos B."/>
            <person name="Baker S."/>
            <person name="Barry K."/>
            <person name="Bills G."/>
            <person name="Bluhm B."/>
            <person name="Cannon C."/>
            <person name="Castanera R."/>
            <person name="Culley D."/>
            <person name="Daum C."/>
            <person name="Ezra D."/>
            <person name="Gonzalez J."/>
            <person name="Henrissat B."/>
            <person name="Kuo A."/>
            <person name="Liang C."/>
            <person name="Lipzen A."/>
            <person name="Lutzoni F."/>
            <person name="Magnuson J."/>
            <person name="Mondo S."/>
            <person name="Nolan M."/>
            <person name="Ohm R."/>
            <person name="Pangilinan J."/>
            <person name="Park H.-J."/>
            <person name="Ramirez L."/>
            <person name="Alfaro M."/>
            <person name="Sun H."/>
            <person name="Tritt A."/>
            <person name="Yoshinaga Y."/>
            <person name="Zwiers L.-H."/>
            <person name="Turgeon B."/>
            <person name="Goodwin S."/>
            <person name="Spatafora J."/>
            <person name="Crous P."/>
            <person name="Grigoriev I."/>
        </authorList>
    </citation>
    <scope>NUCLEOTIDE SEQUENCE</scope>
    <source>
        <strain evidence="2">CBS 260.36</strain>
    </source>
</reference>
<comment type="caution">
    <text evidence="2">The sequence shown here is derived from an EMBL/GenBank/DDBJ whole genome shotgun (WGS) entry which is preliminary data.</text>
</comment>
<accession>A0A9P4IWS7</accession>
<dbReference type="AlphaFoldDB" id="A0A9P4IWS7"/>
<proteinExistence type="predicted"/>
<gene>
    <name evidence="2" type="ORF">K461DRAFT_171886</name>
</gene>
<keyword evidence="3" id="KW-1185">Reference proteome</keyword>
<feature type="region of interest" description="Disordered" evidence="1">
    <location>
        <begin position="55"/>
        <end position="109"/>
    </location>
</feature>
<organism evidence="2 3">
    <name type="scientific">Myriangium duriaei CBS 260.36</name>
    <dbReference type="NCBI Taxonomy" id="1168546"/>
    <lineage>
        <taxon>Eukaryota</taxon>
        <taxon>Fungi</taxon>
        <taxon>Dikarya</taxon>
        <taxon>Ascomycota</taxon>
        <taxon>Pezizomycotina</taxon>
        <taxon>Dothideomycetes</taxon>
        <taxon>Dothideomycetidae</taxon>
        <taxon>Myriangiales</taxon>
        <taxon>Myriangiaceae</taxon>
        <taxon>Myriangium</taxon>
    </lineage>
</organism>
<evidence type="ECO:0000313" key="3">
    <source>
        <dbReference type="Proteomes" id="UP000799439"/>
    </source>
</evidence>
<dbReference type="EMBL" id="ML996088">
    <property type="protein sequence ID" value="KAF2151358.1"/>
    <property type="molecule type" value="Genomic_DNA"/>
</dbReference>
<evidence type="ECO:0000313" key="2">
    <source>
        <dbReference type="EMBL" id="KAF2151358.1"/>
    </source>
</evidence>
<feature type="compositionally biased region" description="Basic and acidic residues" evidence="1">
    <location>
        <begin position="72"/>
        <end position="81"/>
    </location>
</feature>
<name>A0A9P4IWS7_9PEZI</name>
<sequence>MSRSAVSRVPCLVWSGDYLFFRAYSACMSKYTKSAPAFYPAPSFLPVRAPPLKPPSTFRSSLSRPAVQSPLRRRERDHPVARDGSSQLFAHQNATPSATPSRRHSRSIHAAAAAAVAPPCAQDMAFSGARVPPYRTTLQWNYIAHHSTVQRSAGHFTPCRSPPPPVS</sequence>
<dbReference type="Proteomes" id="UP000799439">
    <property type="component" value="Unassembled WGS sequence"/>
</dbReference>
<protein>
    <submittedName>
        <fullName evidence="2">Uncharacterized protein</fullName>
    </submittedName>
</protein>
<feature type="compositionally biased region" description="Polar residues" evidence="1">
    <location>
        <begin position="84"/>
        <end position="100"/>
    </location>
</feature>
<evidence type="ECO:0000256" key="1">
    <source>
        <dbReference type="SAM" id="MobiDB-lite"/>
    </source>
</evidence>